<keyword evidence="2 4" id="KW-0808">Transferase</keyword>
<dbReference type="InterPro" id="IPR004381">
    <property type="entry name" value="Glycerate_kinase"/>
</dbReference>
<dbReference type="Gene3D" id="3.40.50.10350">
    <property type="entry name" value="Glycerate kinase, domain 1"/>
    <property type="match status" value="1"/>
</dbReference>
<organism evidence="5 6">
    <name type="scientific">Brotocaccenecus cirricatena</name>
    <dbReference type="NCBI Taxonomy" id="3064195"/>
    <lineage>
        <taxon>Bacteria</taxon>
        <taxon>Bacillati</taxon>
        <taxon>Bacillota</taxon>
        <taxon>Clostridia</taxon>
        <taxon>Eubacteriales</taxon>
        <taxon>Oscillospiraceae</taxon>
        <taxon>Brotocaccenecus</taxon>
    </lineage>
</organism>
<dbReference type="InterPro" id="IPR018193">
    <property type="entry name" value="Glyc_kinase_flavodox-like_fold"/>
</dbReference>
<dbReference type="Gene3D" id="3.90.1510.10">
    <property type="entry name" value="Glycerate kinase, domain 2"/>
    <property type="match status" value="1"/>
</dbReference>
<dbReference type="NCBIfam" id="TIGR00045">
    <property type="entry name" value="glycerate kinase"/>
    <property type="match status" value="1"/>
</dbReference>
<gene>
    <name evidence="5" type="ORF">LKD37_16415</name>
</gene>
<dbReference type="Proteomes" id="UP001199319">
    <property type="component" value="Unassembled WGS sequence"/>
</dbReference>
<evidence type="ECO:0000256" key="3">
    <source>
        <dbReference type="ARBA" id="ARBA00022777"/>
    </source>
</evidence>
<sequence length="375" mass="38175">MHKYILIPDSFKGTLSARDFCAVAREAIGRADPGAQVLSIPLADGGEGTVEAFLAACGGRRIECPCMGPYGGTAPGFYGLLPDGTAVVELAAAAGLPLAGTDLHPAEATTYGVGQLLLHAARHGARRLLLGLGGSATNDGGCGAAAALGVEFYDSRGRVFVPTGGTLGDIHRISSENLEPLPPVTVLCDVDNPLCGPRGAAAVFGPQKGADPDMVQLLDAGLAHLAAVLRRDTGRDVLDMPGGGAAGGFGAGAAALLNARLRPGVEMLLDAADFPRLASDADLIITGEGRLDGQSLGGKAVIGVARRARELGVPCAALAGAVDVSALPRAYELGLTAAFPINPLPLPFEQVRVSCRENLSAAVENLIRFYCSVAR</sequence>
<comment type="caution">
    <text evidence="5">The sequence shown here is derived from an EMBL/GenBank/DDBJ whole genome shotgun (WGS) entry which is preliminary data.</text>
</comment>
<evidence type="ECO:0000256" key="1">
    <source>
        <dbReference type="ARBA" id="ARBA00006284"/>
    </source>
</evidence>
<dbReference type="AlphaFoldDB" id="A0AAE3DEG1"/>
<dbReference type="GO" id="GO:0031388">
    <property type="term" value="P:organic acid phosphorylation"/>
    <property type="evidence" value="ECO:0007669"/>
    <property type="project" value="UniProtKB-UniRule"/>
</dbReference>
<dbReference type="PIRSF" id="PIRSF006078">
    <property type="entry name" value="GlxK"/>
    <property type="match status" value="1"/>
</dbReference>
<reference evidence="5" key="1">
    <citation type="submission" date="2021-10" db="EMBL/GenBank/DDBJ databases">
        <title>Anaerobic single-cell dispensing facilitates the cultivation of human gut bacteria.</title>
        <authorList>
            <person name="Afrizal A."/>
        </authorList>
    </citation>
    <scope>NUCLEOTIDE SEQUENCE</scope>
    <source>
        <strain evidence="5">CLA-AA-H272</strain>
    </source>
</reference>
<comment type="similarity">
    <text evidence="1 4">Belongs to the glycerate kinase type-1 family.</text>
</comment>
<protein>
    <submittedName>
        <fullName evidence="5">Glycerate kinase</fullName>
    </submittedName>
</protein>
<dbReference type="PANTHER" id="PTHR21599:SF0">
    <property type="entry name" value="GLYCERATE KINASE"/>
    <property type="match status" value="1"/>
</dbReference>
<name>A0AAE3DEG1_9FIRM</name>
<proteinExistence type="inferred from homology"/>
<dbReference type="InterPro" id="IPR036129">
    <property type="entry name" value="Glycerate_kinase_sf"/>
</dbReference>
<keyword evidence="6" id="KW-1185">Reference proteome</keyword>
<accession>A0AAE3DEG1</accession>
<dbReference type="SUPFAM" id="SSF110738">
    <property type="entry name" value="Glycerate kinase I"/>
    <property type="match status" value="1"/>
</dbReference>
<evidence type="ECO:0000256" key="2">
    <source>
        <dbReference type="ARBA" id="ARBA00022679"/>
    </source>
</evidence>
<dbReference type="PANTHER" id="PTHR21599">
    <property type="entry name" value="GLYCERATE KINASE"/>
    <property type="match status" value="1"/>
</dbReference>
<dbReference type="RefSeq" id="WP_302930176.1">
    <property type="nucleotide sequence ID" value="NZ_JAJEPW010000099.1"/>
</dbReference>
<dbReference type="EMBL" id="JAJEPW010000099">
    <property type="protein sequence ID" value="MCC2131058.1"/>
    <property type="molecule type" value="Genomic_DNA"/>
</dbReference>
<keyword evidence="3 4" id="KW-0418">Kinase</keyword>
<evidence type="ECO:0000313" key="6">
    <source>
        <dbReference type="Proteomes" id="UP001199319"/>
    </source>
</evidence>
<dbReference type="Pfam" id="PF02595">
    <property type="entry name" value="Gly_kinase"/>
    <property type="match status" value="1"/>
</dbReference>
<dbReference type="InterPro" id="IPR018197">
    <property type="entry name" value="Glycerate_kinase_RE-like"/>
</dbReference>
<evidence type="ECO:0000313" key="5">
    <source>
        <dbReference type="EMBL" id="MCC2131058.1"/>
    </source>
</evidence>
<evidence type="ECO:0000256" key="4">
    <source>
        <dbReference type="PIRNR" id="PIRNR006078"/>
    </source>
</evidence>
<dbReference type="GO" id="GO:0008887">
    <property type="term" value="F:glycerate kinase activity"/>
    <property type="evidence" value="ECO:0007669"/>
    <property type="project" value="UniProtKB-UniRule"/>
</dbReference>